<keyword evidence="3" id="KW-1185">Reference proteome</keyword>
<keyword evidence="1" id="KW-0812">Transmembrane</keyword>
<gene>
    <name evidence="2" type="ORF">DFP94_106205</name>
</gene>
<dbReference type="Proteomes" id="UP000253090">
    <property type="component" value="Unassembled WGS sequence"/>
</dbReference>
<dbReference type="AlphaFoldDB" id="A0A369BB75"/>
<evidence type="ECO:0000313" key="2">
    <source>
        <dbReference type="EMBL" id="RCX18671.1"/>
    </source>
</evidence>
<keyword evidence="1" id="KW-1133">Transmembrane helix</keyword>
<keyword evidence="1" id="KW-0472">Membrane</keyword>
<proteinExistence type="predicted"/>
<feature type="transmembrane region" description="Helical" evidence="1">
    <location>
        <begin position="12"/>
        <end position="33"/>
    </location>
</feature>
<evidence type="ECO:0000256" key="1">
    <source>
        <dbReference type="SAM" id="Phobius"/>
    </source>
</evidence>
<dbReference type="RefSeq" id="WP_114497531.1">
    <property type="nucleotide sequence ID" value="NZ_QPJW01000006.1"/>
</dbReference>
<sequence>MRGFNIWRPIVLIVSALATNMLVMNLCILFGMQPGPAENVGFIAMMIVALVIYTRFTKQRRRR</sequence>
<feature type="transmembrane region" description="Helical" evidence="1">
    <location>
        <begin position="39"/>
        <end position="56"/>
    </location>
</feature>
<dbReference type="OrthoDB" id="2649733at2"/>
<evidence type="ECO:0000313" key="3">
    <source>
        <dbReference type="Proteomes" id="UP000253090"/>
    </source>
</evidence>
<accession>A0A369BB75</accession>
<name>A0A369BB75_9BACL</name>
<organism evidence="2 3">
    <name type="scientific">Fontibacillus phaseoli</name>
    <dbReference type="NCBI Taxonomy" id="1416533"/>
    <lineage>
        <taxon>Bacteria</taxon>
        <taxon>Bacillati</taxon>
        <taxon>Bacillota</taxon>
        <taxon>Bacilli</taxon>
        <taxon>Bacillales</taxon>
        <taxon>Paenibacillaceae</taxon>
        <taxon>Fontibacillus</taxon>
    </lineage>
</organism>
<dbReference type="EMBL" id="QPJW01000006">
    <property type="protein sequence ID" value="RCX18671.1"/>
    <property type="molecule type" value="Genomic_DNA"/>
</dbReference>
<protein>
    <submittedName>
        <fullName evidence="2">Uncharacterized protein</fullName>
    </submittedName>
</protein>
<comment type="caution">
    <text evidence="2">The sequence shown here is derived from an EMBL/GenBank/DDBJ whole genome shotgun (WGS) entry which is preliminary data.</text>
</comment>
<reference evidence="2 3" key="1">
    <citation type="submission" date="2018-07" db="EMBL/GenBank/DDBJ databases">
        <title>Genomic Encyclopedia of Type Strains, Phase III (KMG-III): the genomes of soil and plant-associated and newly described type strains.</title>
        <authorList>
            <person name="Whitman W."/>
        </authorList>
    </citation>
    <scope>NUCLEOTIDE SEQUENCE [LARGE SCALE GENOMIC DNA]</scope>
    <source>
        <strain evidence="2 3">CECT 8333</strain>
    </source>
</reference>